<dbReference type="PROSITE" id="PS00859">
    <property type="entry name" value="GTP_CYCLOHYDROL_1_1"/>
    <property type="match status" value="1"/>
</dbReference>
<reference evidence="14" key="2">
    <citation type="submission" date="2023-05" db="EMBL/GenBank/DDBJ databases">
        <authorList>
            <consortium name="Lawrence Berkeley National Laboratory"/>
            <person name="Steindorff A."/>
            <person name="Hensen N."/>
            <person name="Bonometti L."/>
            <person name="Westerberg I."/>
            <person name="Brannstrom I.O."/>
            <person name="Guillou S."/>
            <person name="Cros-Aarteil S."/>
            <person name="Calhoun S."/>
            <person name="Haridas S."/>
            <person name="Kuo A."/>
            <person name="Mondo S."/>
            <person name="Pangilinan J."/>
            <person name="Riley R."/>
            <person name="Labutti K."/>
            <person name="Andreopoulos B."/>
            <person name="Lipzen A."/>
            <person name="Chen C."/>
            <person name="Yanf M."/>
            <person name="Daum C."/>
            <person name="Ng V."/>
            <person name="Clum A."/>
            <person name="Ohm R."/>
            <person name="Martin F."/>
            <person name="Silar P."/>
            <person name="Natvig D."/>
            <person name="Lalanne C."/>
            <person name="Gautier V."/>
            <person name="Ament-Velasquez S.L."/>
            <person name="Kruys A."/>
            <person name="Hutchinson M.I."/>
            <person name="Powell A.J."/>
            <person name="Barry K."/>
            <person name="Miller A.N."/>
            <person name="Grigoriev I.V."/>
            <person name="Debuchy R."/>
            <person name="Gladieux P."/>
            <person name="Thoren M.H."/>
            <person name="Johannesson H."/>
        </authorList>
    </citation>
    <scope>NUCLEOTIDE SEQUENCE</scope>
    <source>
        <strain evidence="14">CBS 757.83</strain>
    </source>
</reference>
<dbReference type="InterPro" id="IPR043134">
    <property type="entry name" value="GTP-CH-I_N"/>
</dbReference>
<evidence type="ECO:0000256" key="8">
    <source>
        <dbReference type="ARBA" id="ARBA00022909"/>
    </source>
</evidence>
<dbReference type="Proteomes" id="UP001305647">
    <property type="component" value="Unassembled WGS sequence"/>
</dbReference>
<dbReference type="GO" id="GO:0046656">
    <property type="term" value="P:folic acid biosynthetic process"/>
    <property type="evidence" value="ECO:0007669"/>
    <property type="project" value="UniProtKB-KW"/>
</dbReference>
<dbReference type="PROSITE" id="PS00860">
    <property type="entry name" value="GTP_CYCLOHYDROL_1_2"/>
    <property type="match status" value="1"/>
</dbReference>
<name>A0AAN6T4T0_9PEZI</name>
<comment type="similarity">
    <text evidence="2">Belongs to the GTP cyclohydrolase I family.</text>
</comment>
<dbReference type="InterPro" id="IPR043133">
    <property type="entry name" value="GTP-CH-I_C/QueF"/>
</dbReference>
<dbReference type="GO" id="GO:0003934">
    <property type="term" value="F:GTP cyclohydrolase I activity"/>
    <property type="evidence" value="ECO:0007669"/>
    <property type="project" value="UniProtKB-EC"/>
</dbReference>
<proteinExistence type="inferred from homology"/>
<evidence type="ECO:0000256" key="7">
    <source>
        <dbReference type="ARBA" id="ARBA00022801"/>
    </source>
</evidence>
<keyword evidence="8" id="KW-0289">Folate biosynthesis</keyword>
<dbReference type="NCBIfam" id="NF006825">
    <property type="entry name" value="PRK09347.1-2"/>
    <property type="match status" value="1"/>
</dbReference>
<evidence type="ECO:0000313" key="14">
    <source>
        <dbReference type="EMBL" id="KAK4104069.1"/>
    </source>
</evidence>
<dbReference type="PANTHER" id="PTHR11109:SF7">
    <property type="entry name" value="GTP CYCLOHYDROLASE 1"/>
    <property type="match status" value="1"/>
</dbReference>
<evidence type="ECO:0000256" key="9">
    <source>
        <dbReference type="ARBA" id="ARBA00023134"/>
    </source>
</evidence>
<dbReference type="GO" id="GO:0046654">
    <property type="term" value="P:tetrahydrofolate biosynthetic process"/>
    <property type="evidence" value="ECO:0007669"/>
    <property type="project" value="InterPro"/>
</dbReference>
<evidence type="ECO:0000256" key="2">
    <source>
        <dbReference type="ARBA" id="ARBA00008085"/>
    </source>
</evidence>
<evidence type="ECO:0000313" key="15">
    <source>
        <dbReference type="Proteomes" id="UP001305647"/>
    </source>
</evidence>
<dbReference type="EC" id="3.5.4.16" evidence="3"/>
<protein>
    <recommendedName>
        <fullName evidence="4">GTP cyclohydrolase 1</fullName>
        <ecNumber evidence="3">3.5.4.16</ecNumber>
    </recommendedName>
    <alternativeName>
        <fullName evidence="10">GTP cyclohydrolase I</fullName>
    </alternativeName>
</protein>
<keyword evidence="9" id="KW-0342">GTP-binding</keyword>
<dbReference type="SUPFAM" id="SSF55620">
    <property type="entry name" value="Tetrahydrobiopterin biosynthesis enzymes-like"/>
    <property type="match status" value="1"/>
</dbReference>
<accession>A0AAN6T4T0</accession>
<dbReference type="PANTHER" id="PTHR11109">
    <property type="entry name" value="GTP CYCLOHYDROLASE I"/>
    <property type="match status" value="1"/>
</dbReference>
<evidence type="ECO:0000256" key="5">
    <source>
        <dbReference type="ARBA" id="ARBA00022533"/>
    </source>
</evidence>
<dbReference type="AlphaFoldDB" id="A0AAN6T4T0"/>
<evidence type="ECO:0000259" key="13">
    <source>
        <dbReference type="Pfam" id="PF01227"/>
    </source>
</evidence>
<evidence type="ECO:0000256" key="1">
    <source>
        <dbReference type="ARBA" id="ARBA00005080"/>
    </source>
</evidence>
<dbReference type="Gene3D" id="3.30.1130.10">
    <property type="match status" value="1"/>
</dbReference>
<evidence type="ECO:0000256" key="10">
    <source>
        <dbReference type="ARBA" id="ARBA00030854"/>
    </source>
</evidence>
<dbReference type="EMBL" id="MU863627">
    <property type="protein sequence ID" value="KAK4104069.1"/>
    <property type="molecule type" value="Genomic_DNA"/>
</dbReference>
<dbReference type="GO" id="GO:0006729">
    <property type="term" value="P:tetrahydrobiopterin biosynthetic process"/>
    <property type="evidence" value="ECO:0007669"/>
    <property type="project" value="TreeGrafter"/>
</dbReference>
<evidence type="ECO:0000256" key="3">
    <source>
        <dbReference type="ARBA" id="ARBA00012715"/>
    </source>
</evidence>
<evidence type="ECO:0000256" key="4">
    <source>
        <dbReference type="ARBA" id="ARBA00017272"/>
    </source>
</evidence>
<keyword evidence="7" id="KW-0378">Hydrolase</keyword>
<dbReference type="FunFam" id="1.10.286.10:FF:000003">
    <property type="entry name" value="GTP cyclohydrolase 1"/>
    <property type="match status" value="1"/>
</dbReference>
<dbReference type="InterPro" id="IPR020602">
    <property type="entry name" value="GTP_CycHdrlase_I_dom"/>
</dbReference>
<comment type="function">
    <text evidence="11">GTP cyclohydrolase 1 is the first enzyme in the biosynthetic pathway leading to folic acid.</text>
</comment>
<gene>
    <name evidence="14" type="ORF">N658DRAFT_565001</name>
</gene>
<feature type="region of interest" description="Disordered" evidence="12">
    <location>
        <begin position="1"/>
        <end position="29"/>
    </location>
</feature>
<dbReference type="InterPro" id="IPR018234">
    <property type="entry name" value="GTP_CycHdrlase_I_CS"/>
</dbReference>
<organism evidence="14 15">
    <name type="scientific">Parathielavia hyrcaniae</name>
    <dbReference type="NCBI Taxonomy" id="113614"/>
    <lineage>
        <taxon>Eukaryota</taxon>
        <taxon>Fungi</taxon>
        <taxon>Dikarya</taxon>
        <taxon>Ascomycota</taxon>
        <taxon>Pezizomycotina</taxon>
        <taxon>Sordariomycetes</taxon>
        <taxon>Sordariomycetidae</taxon>
        <taxon>Sordariales</taxon>
        <taxon>Chaetomiaceae</taxon>
        <taxon>Parathielavia</taxon>
    </lineage>
</organism>
<evidence type="ECO:0000256" key="12">
    <source>
        <dbReference type="SAM" id="MobiDB-lite"/>
    </source>
</evidence>
<dbReference type="GO" id="GO:0005737">
    <property type="term" value="C:cytoplasm"/>
    <property type="evidence" value="ECO:0007669"/>
    <property type="project" value="TreeGrafter"/>
</dbReference>
<dbReference type="Pfam" id="PF01227">
    <property type="entry name" value="GTP_cyclohydroI"/>
    <property type="match status" value="1"/>
</dbReference>
<dbReference type="NCBIfam" id="NF006826">
    <property type="entry name" value="PRK09347.1-3"/>
    <property type="match status" value="1"/>
</dbReference>
<evidence type="ECO:0000256" key="6">
    <source>
        <dbReference type="ARBA" id="ARBA00022741"/>
    </source>
</evidence>
<sequence length="224" mass="25248">MAEKRGKSASPELNIGGPRQPGAPTGARIYKPPDEAHQRLSRMHEAVKTILECIGEDPGRPGLLDTPDRYVRAMLALTKGYEQDVREIVKEAIFDEQHREMVIVKDIEVFSMCEHHLLPFMGKMHIGYMPDNWVIGLSKLPRIADMFSRRLQIQERLTKQVANAIMEVLKPRGVAVVMESSHMCMAMRGVEKSAATTITSCVLGCFETDEKTRREFLSLIGLDK</sequence>
<comment type="pathway">
    <text evidence="1">Cofactor biosynthesis; 7,8-dihydroneopterin triphosphate biosynthesis; 7,8-dihydroneopterin triphosphate from GTP: step 1/1.</text>
</comment>
<keyword evidence="6" id="KW-0547">Nucleotide-binding</keyword>
<keyword evidence="5" id="KW-0021">Allosteric enzyme</keyword>
<feature type="domain" description="GTP cyclohydrolase I" evidence="13">
    <location>
        <begin position="44"/>
        <end position="220"/>
    </location>
</feature>
<reference evidence="14" key="1">
    <citation type="journal article" date="2023" name="Mol. Phylogenet. Evol.">
        <title>Genome-scale phylogeny and comparative genomics of the fungal order Sordariales.</title>
        <authorList>
            <person name="Hensen N."/>
            <person name="Bonometti L."/>
            <person name="Westerberg I."/>
            <person name="Brannstrom I.O."/>
            <person name="Guillou S."/>
            <person name="Cros-Aarteil S."/>
            <person name="Calhoun S."/>
            <person name="Haridas S."/>
            <person name="Kuo A."/>
            <person name="Mondo S."/>
            <person name="Pangilinan J."/>
            <person name="Riley R."/>
            <person name="LaButti K."/>
            <person name="Andreopoulos B."/>
            <person name="Lipzen A."/>
            <person name="Chen C."/>
            <person name="Yan M."/>
            <person name="Daum C."/>
            <person name="Ng V."/>
            <person name="Clum A."/>
            <person name="Steindorff A."/>
            <person name="Ohm R.A."/>
            <person name="Martin F."/>
            <person name="Silar P."/>
            <person name="Natvig D.O."/>
            <person name="Lalanne C."/>
            <person name="Gautier V."/>
            <person name="Ament-Velasquez S.L."/>
            <person name="Kruys A."/>
            <person name="Hutchinson M.I."/>
            <person name="Powell A.J."/>
            <person name="Barry K."/>
            <person name="Miller A.N."/>
            <person name="Grigoriev I.V."/>
            <person name="Debuchy R."/>
            <person name="Gladieux P."/>
            <person name="Hiltunen Thoren M."/>
            <person name="Johannesson H."/>
        </authorList>
    </citation>
    <scope>NUCLEOTIDE SEQUENCE</scope>
    <source>
        <strain evidence="14">CBS 757.83</strain>
    </source>
</reference>
<comment type="caution">
    <text evidence="14">The sequence shown here is derived from an EMBL/GenBank/DDBJ whole genome shotgun (WGS) entry which is preliminary data.</text>
</comment>
<keyword evidence="15" id="KW-1185">Reference proteome</keyword>
<dbReference type="InterPro" id="IPR001474">
    <property type="entry name" value="GTP_CycHdrlase_I"/>
</dbReference>
<dbReference type="HAMAP" id="MF_00223">
    <property type="entry name" value="FolE"/>
    <property type="match status" value="1"/>
</dbReference>
<dbReference type="CDD" id="cd00642">
    <property type="entry name" value="GTP_cyclohydro1"/>
    <property type="match status" value="1"/>
</dbReference>
<dbReference type="GO" id="GO:0005525">
    <property type="term" value="F:GTP binding"/>
    <property type="evidence" value="ECO:0007669"/>
    <property type="project" value="UniProtKB-KW"/>
</dbReference>
<dbReference type="Gene3D" id="1.10.286.10">
    <property type="match status" value="1"/>
</dbReference>
<dbReference type="GO" id="GO:0008270">
    <property type="term" value="F:zinc ion binding"/>
    <property type="evidence" value="ECO:0007669"/>
    <property type="project" value="TreeGrafter"/>
</dbReference>
<dbReference type="FunFam" id="3.30.1130.10:FF:000012">
    <property type="entry name" value="GTP cyclohydrolase 1"/>
    <property type="match status" value="1"/>
</dbReference>
<dbReference type="NCBIfam" id="TIGR00063">
    <property type="entry name" value="folE"/>
    <property type="match status" value="1"/>
</dbReference>
<evidence type="ECO:0000256" key="11">
    <source>
        <dbReference type="ARBA" id="ARBA00055676"/>
    </source>
</evidence>